<protein>
    <submittedName>
        <fullName evidence="2">ATPase</fullName>
    </submittedName>
</protein>
<dbReference type="GeneID" id="36834806"/>
<dbReference type="Gene3D" id="3.40.50.300">
    <property type="entry name" value="P-loop containing nucleotide triphosphate hydrolases"/>
    <property type="match status" value="1"/>
</dbReference>
<dbReference type="RefSeq" id="WP_054836410.1">
    <property type="nucleotide sequence ID" value="NZ_BBBA01000004.1"/>
</dbReference>
<evidence type="ECO:0000313" key="2">
    <source>
        <dbReference type="EMBL" id="AWR99273.1"/>
    </source>
</evidence>
<evidence type="ECO:0000259" key="1">
    <source>
        <dbReference type="Pfam" id="PF01656"/>
    </source>
</evidence>
<sequence length="256" mass="28895">MRISILSSKGGVGKSTIAISLSKALSKRGNNVLLIDRDLIGYASYLAGIRGLGMVSSVADGVESTFYREMRFDDGSVVVLKYFGDGPRYKVDIDKFHKDRALGDRGWELYRRVLNLRKYDFVVVDNAPLVRPQDDIVRHELEKFKSVYPGFPVRQLFVSDSLEVTINDNVRYAESIGVVNEKTVLGFVINMIPPRDVEKFRSVLSNIVGRLGARFGILLPFMESIFQFSGEFTDFPIPTEIEDLAEKIQEIQTIKD</sequence>
<dbReference type="KEGG" id="mhk:DFR87_05650"/>
<dbReference type="InterPro" id="IPR027417">
    <property type="entry name" value="P-loop_NTPase"/>
</dbReference>
<dbReference type="OrthoDB" id="36110at2157"/>
<dbReference type="STRING" id="1293036.GCA_001315825_01008"/>
<dbReference type="AlphaFoldDB" id="A0A2U9ITI3"/>
<dbReference type="EMBL" id="CP029287">
    <property type="protein sequence ID" value="AWR99273.1"/>
    <property type="molecule type" value="Genomic_DNA"/>
</dbReference>
<dbReference type="SUPFAM" id="SSF52540">
    <property type="entry name" value="P-loop containing nucleoside triphosphate hydrolases"/>
    <property type="match status" value="1"/>
</dbReference>
<dbReference type="PANTHER" id="PTHR13696:SF99">
    <property type="entry name" value="COBYRINIC ACID AC-DIAMIDE SYNTHASE"/>
    <property type="match status" value="1"/>
</dbReference>
<dbReference type="InterPro" id="IPR002586">
    <property type="entry name" value="CobQ/CobB/MinD/ParA_Nub-bd_dom"/>
</dbReference>
<reference evidence="2" key="1">
    <citation type="submission" date="2018-05" db="EMBL/GenBank/DDBJ databases">
        <title>Complete Genome Sequences of Extremely Thermoacidophilic, Metal-Mobilizing Type-Strain Members of the Archaeal Family Sulfolobaceae: Acidianus brierleyi DSM-1651T, Acidianus sulfidivorans DSM-18786T, Metallosphaera hakonensis DSM-7519T, and Metallosphaera prunae DSM-10039T.</title>
        <authorList>
            <person name="Counts J.A."/>
            <person name="Kelly R.M."/>
        </authorList>
    </citation>
    <scope>NUCLEOTIDE SEQUENCE [LARGE SCALE GENOMIC DNA]</scope>
    <source>
        <strain evidence="2">HO1-1</strain>
    </source>
</reference>
<dbReference type="InterPro" id="IPR050678">
    <property type="entry name" value="DNA_Partitioning_ATPase"/>
</dbReference>
<organism evidence="2 3">
    <name type="scientific">Metallosphaera hakonensis JCM 8857 = DSM 7519</name>
    <dbReference type="NCBI Taxonomy" id="1293036"/>
    <lineage>
        <taxon>Archaea</taxon>
        <taxon>Thermoproteota</taxon>
        <taxon>Thermoprotei</taxon>
        <taxon>Sulfolobales</taxon>
        <taxon>Sulfolobaceae</taxon>
        <taxon>Metallosphaera</taxon>
    </lineage>
</organism>
<feature type="domain" description="CobQ/CobB/MinD/ParA nucleotide binding" evidence="1">
    <location>
        <begin position="3"/>
        <end position="207"/>
    </location>
</feature>
<proteinExistence type="predicted"/>
<dbReference type="Pfam" id="PF01656">
    <property type="entry name" value="CbiA"/>
    <property type="match status" value="1"/>
</dbReference>
<accession>A0A2U9ITI3</accession>
<keyword evidence="3" id="KW-1185">Reference proteome</keyword>
<evidence type="ECO:0000313" key="3">
    <source>
        <dbReference type="Proteomes" id="UP000247586"/>
    </source>
</evidence>
<dbReference type="Proteomes" id="UP000247586">
    <property type="component" value="Chromosome"/>
</dbReference>
<gene>
    <name evidence="2" type="ORF">DFR87_05650</name>
</gene>
<dbReference type="PANTHER" id="PTHR13696">
    <property type="entry name" value="P-LOOP CONTAINING NUCLEOSIDE TRIPHOSPHATE HYDROLASE"/>
    <property type="match status" value="1"/>
</dbReference>
<name>A0A2U9ITI3_9CREN</name>